<evidence type="ECO:0000313" key="3">
    <source>
        <dbReference type="Proteomes" id="UP000292346"/>
    </source>
</evidence>
<dbReference type="EMBL" id="SJJZ01000001">
    <property type="protein sequence ID" value="TCC10512.1"/>
    <property type="molecule type" value="Genomic_DNA"/>
</dbReference>
<accession>A0A4R0HMR9</accession>
<dbReference type="SUPFAM" id="SSF51735">
    <property type="entry name" value="NAD(P)-binding Rossmann-fold domains"/>
    <property type="match status" value="1"/>
</dbReference>
<feature type="domain" description="NAD-dependent epimerase/dehydratase" evidence="1">
    <location>
        <begin position="87"/>
        <end position="212"/>
    </location>
</feature>
<organism evidence="2 3">
    <name type="scientific">Kribbella soli</name>
    <dbReference type="NCBI Taxonomy" id="1124743"/>
    <lineage>
        <taxon>Bacteria</taxon>
        <taxon>Bacillati</taxon>
        <taxon>Actinomycetota</taxon>
        <taxon>Actinomycetes</taxon>
        <taxon>Propionibacteriales</taxon>
        <taxon>Kribbellaceae</taxon>
        <taxon>Kribbella</taxon>
    </lineage>
</organism>
<evidence type="ECO:0000313" key="2">
    <source>
        <dbReference type="EMBL" id="TCC10512.1"/>
    </source>
</evidence>
<evidence type="ECO:0000259" key="1">
    <source>
        <dbReference type="Pfam" id="PF01370"/>
    </source>
</evidence>
<gene>
    <name evidence="2" type="ORF">E0H45_04130</name>
</gene>
<dbReference type="Pfam" id="PF01370">
    <property type="entry name" value="Epimerase"/>
    <property type="match status" value="2"/>
</dbReference>
<dbReference type="RefSeq" id="WP_131334924.1">
    <property type="nucleotide sequence ID" value="NZ_SJJZ01000001.1"/>
</dbReference>
<sequence length="319" mass="34388">MRILMLGGNGFVGRAIVDDALAQGYEVTSFSRGKSGSPLPPGVTQLIGDRETGDYSALRTGEWDAVVDTSGFRTRDVDQAMDVLGDRVGRYVFISSHAVYVRDLPAGTDETAPRREPLRDADVLTNDTYGRCKVACEDDVVERYGDRATLVRPGRVTGPGDSSGTALYWIRRGARGGRVALPTKPEAPLQLVDSRDVAGLITRLVTDNRAGAYNAIGPDSTIAELIRTAAELSGSTVDIVPVPFDAVPRRFPLMDPEAEWGERRRNPAKARAAGMPVTPLRTTVADVLQWDHDRGTPPLTIGLTPEAEATLLTQHNLPG</sequence>
<protein>
    <submittedName>
        <fullName evidence="2">NAD-dependent epimerase/dehydratase family protein</fullName>
    </submittedName>
</protein>
<name>A0A4R0HMR9_9ACTN</name>
<dbReference type="AlphaFoldDB" id="A0A4R0HMR9"/>
<keyword evidence="3" id="KW-1185">Reference proteome</keyword>
<dbReference type="OrthoDB" id="7941246at2"/>
<dbReference type="InterPro" id="IPR036291">
    <property type="entry name" value="NAD(P)-bd_dom_sf"/>
</dbReference>
<dbReference type="Proteomes" id="UP000292346">
    <property type="component" value="Unassembled WGS sequence"/>
</dbReference>
<dbReference type="Gene3D" id="3.40.50.720">
    <property type="entry name" value="NAD(P)-binding Rossmann-like Domain"/>
    <property type="match status" value="1"/>
</dbReference>
<dbReference type="InterPro" id="IPR050177">
    <property type="entry name" value="Lipid_A_modif_metabolic_enz"/>
</dbReference>
<reference evidence="2 3" key="1">
    <citation type="submission" date="2019-02" db="EMBL/GenBank/DDBJ databases">
        <title>Kribbella capetownensis sp. nov. and Kribbella speibonae sp. nov., isolated from soil.</title>
        <authorList>
            <person name="Curtis S.M."/>
            <person name="Norton I."/>
            <person name="Everest G.J."/>
            <person name="Meyers P.R."/>
        </authorList>
    </citation>
    <scope>NUCLEOTIDE SEQUENCE [LARGE SCALE GENOMIC DNA]</scope>
    <source>
        <strain evidence="2 3">KCTC 29219</strain>
    </source>
</reference>
<comment type="caution">
    <text evidence="2">The sequence shown here is derived from an EMBL/GenBank/DDBJ whole genome shotgun (WGS) entry which is preliminary data.</text>
</comment>
<proteinExistence type="predicted"/>
<dbReference type="PANTHER" id="PTHR43245">
    <property type="entry name" value="BIFUNCTIONAL POLYMYXIN RESISTANCE PROTEIN ARNA"/>
    <property type="match status" value="1"/>
</dbReference>
<feature type="domain" description="NAD-dependent epimerase/dehydratase" evidence="1">
    <location>
        <begin position="3"/>
        <end position="39"/>
    </location>
</feature>
<dbReference type="PANTHER" id="PTHR43245:SF13">
    <property type="entry name" value="UDP-D-APIOSE_UDP-D-XYLOSE SYNTHASE 2"/>
    <property type="match status" value="1"/>
</dbReference>
<dbReference type="InterPro" id="IPR001509">
    <property type="entry name" value="Epimerase_deHydtase"/>
</dbReference>